<protein>
    <recommendedName>
        <fullName evidence="4">Secreted protein</fullName>
    </recommendedName>
</protein>
<accession>A0ABW3YDU3</accession>
<name>A0ABW3YDU3_9ACTN</name>
<evidence type="ECO:0000313" key="2">
    <source>
        <dbReference type="EMBL" id="MFD1322501.1"/>
    </source>
</evidence>
<evidence type="ECO:0008006" key="4">
    <source>
        <dbReference type="Google" id="ProtNLM"/>
    </source>
</evidence>
<comment type="caution">
    <text evidence="2">The sequence shown here is derived from an EMBL/GenBank/DDBJ whole genome shotgun (WGS) entry which is preliminary data.</text>
</comment>
<dbReference type="Proteomes" id="UP001597260">
    <property type="component" value="Unassembled WGS sequence"/>
</dbReference>
<dbReference type="EMBL" id="JBHTMP010000021">
    <property type="protein sequence ID" value="MFD1322501.1"/>
    <property type="molecule type" value="Genomic_DNA"/>
</dbReference>
<evidence type="ECO:0000313" key="3">
    <source>
        <dbReference type="Proteomes" id="UP001597260"/>
    </source>
</evidence>
<gene>
    <name evidence="2" type="ORF">ACFQ4H_15495</name>
</gene>
<keyword evidence="3" id="KW-1185">Reference proteome</keyword>
<reference evidence="3" key="1">
    <citation type="journal article" date="2019" name="Int. J. Syst. Evol. Microbiol.">
        <title>The Global Catalogue of Microorganisms (GCM) 10K type strain sequencing project: providing services to taxonomists for standard genome sequencing and annotation.</title>
        <authorList>
            <consortium name="The Broad Institute Genomics Platform"/>
            <consortium name="The Broad Institute Genome Sequencing Center for Infectious Disease"/>
            <person name="Wu L."/>
            <person name="Ma J."/>
        </authorList>
    </citation>
    <scope>NUCLEOTIDE SEQUENCE [LARGE SCALE GENOMIC DNA]</scope>
    <source>
        <strain evidence="3">JCM 31037</strain>
    </source>
</reference>
<dbReference type="RefSeq" id="WP_377571596.1">
    <property type="nucleotide sequence ID" value="NZ_JBHTMP010000021.1"/>
</dbReference>
<feature type="region of interest" description="Disordered" evidence="1">
    <location>
        <begin position="48"/>
        <end position="87"/>
    </location>
</feature>
<organism evidence="2 3">
    <name type="scientific">Micromonospora sonneratiae</name>
    <dbReference type="NCBI Taxonomy" id="1184706"/>
    <lineage>
        <taxon>Bacteria</taxon>
        <taxon>Bacillati</taxon>
        <taxon>Actinomycetota</taxon>
        <taxon>Actinomycetes</taxon>
        <taxon>Micromonosporales</taxon>
        <taxon>Micromonosporaceae</taxon>
        <taxon>Micromonospora</taxon>
    </lineage>
</organism>
<sequence length="186" mass="20308">MTRMLLTRLRRLVGRLRQWVSNHQRQTTLIGAASLLVALTALLNDVRSTNQPTPEKVPSGVVTSGPAEAPKADPSTAGAGPTMSRSPVPKTWAAKIVNTYSEEQRRFRGVVAARSPYVPGRADRGYPEGAVIYVICQVHDGRLVTDEVSGQKLSSTTWNKTTDDVWVPDIYSDLPEDAADDLPPRC</sequence>
<proteinExistence type="predicted"/>
<evidence type="ECO:0000256" key="1">
    <source>
        <dbReference type="SAM" id="MobiDB-lite"/>
    </source>
</evidence>